<protein>
    <recommendedName>
        <fullName evidence="3">Ubiquitin-like protease family profile domain-containing protein</fullName>
    </recommendedName>
</protein>
<sequence>MYFDAREVENLRQVFNKENPKLTVRGGEPDVVWKNIQSRLHDKCDRSTECMVLSMLSKPKAPGSWKSNPEEWLSSLDIDAVEKQYKKVFSEYYYVGTVPIDFGKKSKTGECLVNSLCSLDIKSIYNKGFRQIGVVFNTDKSTGPGEHWIALFCDIRPELEFPRITYFDSYAQKPEKEVVQLMKRWSETWDATKIHKAPMKVTYNKTRHQYEDSECGMYCLYFHLCCLVGTPMKSRIPDQVVRGFRGLLFKV</sequence>
<evidence type="ECO:0000256" key="1">
    <source>
        <dbReference type="ARBA" id="ARBA00022670"/>
    </source>
</evidence>
<dbReference type="AlphaFoldDB" id="A0A6C0CHH7"/>
<dbReference type="GO" id="GO:0006508">
    <property type="term" value="P:proteolysis"/>
    <property type="evidence" value="ECO:0007669"/>
    <property type="project" value="UniProtKB-KW"/>
</dbReference>
<feature type="domain" description="Ubiquitin-like protease family profile" evidence="3">
    <location>
        <begin position="137"/>
        <end position="245"/>
    </location>
</feature>
<dbReference type="SUPFAM" id="SSF54001">
    <property type="entry name" value="Cysteine proteinases"/>
    <property type="match status" value="1"/>
</dbReference>
<reference evidence="4" key="1">
    <citation type="journal article" date="2020" name="Nature">
        <title>Giant virus diversity and host interactions through global metagenomics.</title>
        <authorList>
            <person name="Schulz F."/>
            <person name="Roux S."/>
            <person name="Paez-Espino D."/>
            <person name="Jungbluth S."/>
            <person name="Walsh D.A."/>
            <person name="Denef V.J."/>
            <person name="McMahon K.D."/>
            <person name="Konstantinidis K.T."/>
            <person name="Eloe-Fadrosh E.A."/>
            <person name="Kyrpides N.C."/>
            <person name="Woyke T."/>
        </authorList>
    </citation>
    <scope>NUCLEOTIDE SEQUENCE</scope>
    <source>
        <strain evidence="4">GVMAG-M-3300020728-1</strain>
    </source>
</reference>
<dbReference type="InterPro" id="IPR038765">
    <property type="entry name" value="Papain-like_cys_pep_sf"/>
</dbReference>
<name>A0A6C0CHH7_9ZZZZ</name>
<keyword evidence="1" id="KW-0645">Protease</keyword>
<dbReference type="GO" id="GO:0008234">
    <property type="term" value="F:cysteine-type peptidase activity"/>
    <property type="evidence" value="ECO:0007669"/>
    <property type="project" value="InterPro"/>
</dbReference>
<evidence type="ECO:0000256" key="2">
    <source>
        <dbReference type="ARBA" id="ARBA00022801"/>
    </source>
</evidence>
<dbReference type="InterPro" id="IPR003653">
    <property type="entry name" value="Peptidase_C48_C"/>
</dbReference>
<evidence type="ECO:0000259" key="3">
    <source>
        <dbReference type="Pfam" id="PF02902"/>
    </source>
</evidence>
<accession>A0A6C0CHH7</accession>
<dbReference type="EMBL" id="MN739409">
    <property type="protein sequence ID" value="QHT03300.1"/>
    <property type="molecule type" value="Genomic_DNA"/>
</dbReference>
<dbReference type="Pfam" id="PF02902">
    <property type="entry name" value="Peptidase_C48"/>
    <property type="match status" value="1"/>
</dbReference>
<dbReference type="Gene3D" id="3.40.395.10">
    <property type="entry name" value="Adenoviral Proteinase, Chain A"/>
    <property type="match status" value="1"/>
</dbReference>
<proteinExistence type="predicted"/>
<keyword evidence="2" id="KW-0378">Hydrolase</keyword>
<organism evidence="4">
    <name type="scientific">viral metagenome</name>
    <dbReference type="NCBI Taxonomy" id="1070528"/>
    <lineage>
        <taxon>unclassified sequences</taxon>
        <taxon>metagenomes</taxon>
        <taxon>organismal metagenomes</taxon>
    </lineage>
</organism>
<evidence type="ECO:0000313" key="4">
    <source>
        <dbReference type="EMBL" id="QHT03300.1"/>
    </source>
</evidence>